<evidence type="ECO:0000259" key="11">
    <source>
        <dbReference type="Pfam" id="PF05649"/>
    </source>
</evidence>
<keyword evidence="8" id="KW-0482">Metalloprotease</keyword>
<evidence type="ECO:0000313" key="12">
    <source>
        <dbReference type="Proteomes" id="UP000694866"/>
    </source>
</evidence>
<dbReference type="CDD" id="cd08662">
    <property type="entry name" value="M13"/>
    <property type="match status" value="1"/>
</dbReference>
<feature type="transmembrane region" description="Helical" evidence="9">
    <location>
        <begin position="39"/>
        <end position="63"/>
    </location>
</feature>
<dbReference type="InterPro" id="IPR018497">
    <property type="entry name" value="Peptidase_M13_C"/>
</dbReference>
<evidence type="ECO:0000313" key="13">
    <source>
        <dbReference type="RefSeq" id="XP_011310717.1"/>
    </source>
</evidence>
<feature type="domain" description="Peptidase M13 N-terminal" evidence="11">
    <location>
        <begin position="95"/>
        <end position="533"/>
    </location>
</feature>
<keyword evidence="9" id="KW-0812">Transmembrane</keyword>
<keyword evidence="9" id="KW-1133">Transmembrane helix</keyword>
<evidence type="ECO:0000259" key="10">
    <source>
        <dbReference type="Pfam" id="PF01431"/>
    </source>
</evidence>
<dbReference type="Proteomes" id="UP000694866">
    <property type="component" value="Unplaced"/>
</dbReference>
<dbReference type="GeneID" id="105271082"/>
<evidence type="ECO:0000256" key="8">
    <source>
        <dbReference type="ARBA" id="ARBA00023049"/>
    </source>
</evidence>
<dbReference type="InterPro" id="IPR000718">
    <property type="entry name" value="Peptidase_M13"/>
</dbReference>
<dbReference type="RefSeq" id="XP_011310717.1">
    <property type="nucleotide sequence ID" value="XM_011312415.1"/>
</dbReference>
<organism evidence="12 13">
    <name type="scientific">Fopius arisanus</name>
    <dbReference type="NCBI Taxonomy" id="64838"/>
    <lineage>
        <taxon>Eukaryota</taxon>
        <taxon>Metazoa</taxon>
        <taxon>Ecdysozoa</taxon>
        <taxon>Arthropoda</taxon>
        <taxon>Hexapoda</taxon>
        <taxon>Insecta</taxon>
        <taxon>Pterygota</taxon>
        <taxon>Neoptera</taxon>
        <taxon>Endopterygota</taxon>
        <taxon>Hymenoptera</taxon>
        <taxon>Apocrita</taxon>
        <taxon>Ichneumonoidea</taxon>
        <taxon>Braconidae</taxon>
        <taxon>Opiinae</taxon>
        <taxon>Fopius</taxon>
    </lineage>
</organism>
<dbReference type="GO" id="GO:0016485">
    <property type="term" value="P:protein processing"/>
    <property type="evidence" value="ECO:0007669"/>
    <property type="project" value="TreeGrafter"/>
</dbReference>
<evidence type="ECO:0000256" key="9">
    <source>
        <dbReference type="SAM" id="Phobius"/>
    </source>
</evidence>
<sequence length="812" mass="92747">MNQQHQHESPSVYSISSKTHLVTVKSRDAYFKKTRKKSLYVLMTLSVLIAGLMASVITLGILYSRVKVAQPICYTEECVRIAASLKESMDTSIDPCENFYQYACGRWSENHPTPDTSMMHSWFSERSDKVTRKVRQLLRNNLTDVPWAVSQAKMLYDSCVNTGFMDTLGLSPLLNLLKELDIPQVPAILGKEDGNFIEKIGKVRRILGKDVLIGFSVIPDPRNRSRNIIILDSPSSVSPLPGDREIERRLKSLRTRMARSSIYEEDVAVNPVAIEKAYIAAVIREVISNGTSLSCNSSSVISSSEEDRIAKAAHHIYELSAIFYYMSREDNNETVTDEDITDKDYMLVDNLQRLTDNYVKYENCSLKPRKIWRPFIEEVCRGVVDLDLDGRDKVLVANFGYIKDLALLLATTDDDKLESAIWWTVVDVVAPHSSNNLRKIWAEYIDKLISIEVSEPRSIHCADVVNYMMGMAVSWLFVEPEFSSNVAPKVVEMLEHIRTSFASLVATTAWMDQKTKLSTLEKSKKMVYVIGHPDWLFEDKILNEYYEGEILQLFTILDEFQIDMKEDTYFDNMLSIARLMSKTEIEGVEEINHMNNTYWAAGPTDVNAVYTVVANHITIPAAILQFPFYELGLEALNYGAIGTILGHELTHGFDNSGRLYDGDGNLRQWWSNDTILEYKDKVECFIQHYGEYYEEEVDEHIDGQLTLDENIADNGGLREAVLAYRRWKTKHGQEPALPGFTHLSHEQLLFLAFAHLWCESHTPESLRWMLRDSHSPGHVRLKAVLTNSKEFSEAWECPVGAPMNPRKKCRIW</sequence>
<gene>
    <name evidence="13" type="primary">LOC105271082</name>
</gene>
<dbReference type="GO" id="GO:0005886">
    <property type="term" value="C:plasma membrane"/>
    <property type="evidence" value="ECO:0007669"/>
    <property type="project" value="UniProtKB-SubCell"/>
</dbReference>
<dbReference type="GO" id="GO:0046872">
    <property type="term" value="F:metal ion binding"/>
    <property type="evidence" value="ECO:0007669"/>
    <property type="project" value="UniProtKB-KW"/>
</dbReference>
<dbReference type="PROSITE" id="PS51885">
    <property type="entry name" value="NEPRILYSIN"/>
    <property type="match status" value="1"/>
</dbReference>
<reference evidence="13" key="1">
    <citation type="submission" date="2025-08" db="UniProtKB">
        <authorList>
            <consortium name="RefSeq"/>
        </authorList>
    </citation>
    <scope>IDENTIFICATION</scope>
    <source>
        <strain evidence="13">USDA-PBARC FA_bdor</strain>
        <tissue evidence="13">Whole organism</tissue>
    </source>
</reference>
<evidence type="ECO:0000256" key="7">
    <source>
        <dbReference type="ARBA" id="ARBA00022833"/>
    </source>
</evidence>
<dbReference type="Pfam" id="PF05649">
    <property type="entry name" value="Peptidase_M13_N"/>
    <property type="match status" value="1"/>
</dbReference>
<dbReference type="PRINTS" id="PR00786">
    <property type="entry name" value="NEPRILYSIN"/>
</dbReference>
<name>A0A9R1TK14_9HYME</name>
<evidence type="ECO:0000256" key="5">
    <source>
        <dbReference type="ARBA" id="ARBA00022723"/>
    </source>
</evidence>
<dbReference type="KEGG" id="fas:105271082"/>
<evidence type="ECO:0000256" key="3">
    <source>
        <dbReference type="ARBA" id="ARBA00007357"/>
    </source>
</evidence>
<dbReference type="SUPFAM" id="SSF55486">
    <property type="entry name" value="Metalloproteases ('zincins'), catalytic domain"/>
    <property type="match status" value="1"/>
</dbReference>
<keyword evidence="6" id="KW-0378">Hydrolase</keyword>
<dbReference type="InterPro" id="IPR042089">
    <property type="entry name" value="Peptidase_M13_dom_2"/>
</dbReference>
<dbReference type="PANTHER" id="PTHR11733">
    <property type="entry name" value="ZINC METALLOPROTEASE FAMILY M13 NEPRILYSIN-RELATED"/>
    <property type="match status" value="1"/>
</dbReference>
<comment type="subcellular location">
    <subcellularLocation>
        <location evidence="2">Cell membrane</location>
        <topology evidence="2">Single-pass type II membrane protein</topology>
    </subcellularLocation>
</comment>
<accession>A0A9R1TK14</accession>
<feature type="domain" description="Peptidase M13 C-terminal" evidence="10">
    <location>
        <begin position="607"/>
        <end position="811"/>
    </location>
</feature>
<evidence type="ECO:0000256" key="4">
    <source>
        <dbReference type="ARBA" id="ARBA00022670"/>
    </source>
</evidence>
<keyword evidence="12" id="KW-1185">Reference proteome</keyword>
<evidence type="ECO:0000256" key="2">
    <source>
        <dbReference type="ARBA" id="ARBA00004401"/>
    </source>
</evidence>
<evidence type="ECO:0000256" key="1">
    <source>
        <dbReference type="ARBA" id="ARBA00001947"/>
    </source>
</evidence>
<dbReference type="InterPro" id="IPR008753">
    <property type="entry name" value="Peptidase_M13_N"/>
</dbReference>
<dbReference type="CTD" id="43255"/>
<dbReference type="InterPro" id="IPR024079">
    <property type="entry name" value="MetalloPept_cat_dom_sf"/>
</dbReference>
<dbReference type="AlphaFoldDB" id="A0A9R1TK14"/>
<evidence type="ECO:0000256" key="6">
    <source>
        <dbReference type="ARBA" id="ARBA00022801"/>
    </source>
</evidence>
<keyword evidence="7" id="KW-0862">Zinc</keyword>
<dbReference type="GO" id="GO:0004222">
    <property type="term" value="F:metalloendopeptidase activity"/>
    <property type="evidence" value="ECO:0007669"/>
    <property type="project" value="InterPro"/>
</dbReference>
<proteinExistence type="inferred from homology"/>
<comment type="cofactor">
    <cofactor evidence="1">
        <name>Zn(2+)</name>
        <dbReference type="ChEBI" id="CHEBI:29105"/>
    </cofactor>
</comment>
<keyword evidence="9" id="KW-0472">Membrane</keyword>
<dbReference type="OrthoDB" id="6475849at2759"/>
<comment type="similarity">
    <text evidence="3">Belongs to the peptidase M13 family.</text>
</comment>
<dbReference type="Gene3D" id="3.40.390.10">
    <property type="entry name" value="Collagenase (Catalytic Domain)"/>
    <property type="match status" value="1"/>
</dbReference>
<keyword evidence="5" id="KW-0479">Metal-binding</keyword>
<dbReference type="Pfam" id="PF01431">
    <property type="entry name" value="Peptidase_M13"/>
    <property type="match status" value="1"/>
</dbReference>
<protein>
    <submittedName>
        <fullName evidence="13">Neprilysin isoform X1</fullName>
    </submittedName>
</protein>
<keyword evidence="4" id="KW-0645">Protease</keyword>
<dbReference type="Gene3D" id="1.10.1380.10">
    <property type="entry name" value="Neutral endopeptidase , domain2"/>
    <property type="match status" value="1"/>
</dbReference>
<dbReference type="PANTHER" id="PTHR11733:SF133">
    <property type="entry name" value="PHOSPHATE-REGULATING NEUTRAL ENDOPEPTIDASE PHEX"/>
    <property type="match status" value="1"/>
</dbReference>